<keyword evidence="2" id="KW-1185">Reference proteome</keyword>
<sequence>MVSLRYFDGLQVGSRIQVIETTHKFPLLSGYSQSSSVFDLEPNKQLKKTQKDYFIKSFGINVVKKALCQFPECQFSTLKALFPQLKSLSEFIQSDNYLGKIKVEVEGVEEAVNDLTQDNKLAIVIYLLNKLSSELQVENVEYKGTNEFKPYMVKDTFTDKTLNIVNDGNGDQEYGIPQSETTNQALNMDVSAEDWFVFNENYGTSEEKYLVKYIAKVAGQLKQKYSEVYLLRNERHFKLFNFDDGRVFEPDFVLFLVKDDKKHSLYYQVFIEPKGGHLIKHDEWKHNFLMHLKTEHKIEQLWKDRECIVWGMPFYNETETKPDFEKEFSALL</sequence>
<organism evidence="1 2">
    <name type="scientific">Candidatus Venteria ishoeyi</name>
    <dbReference type="NCBI Taxonomy" id="1899563"/>
    <lineage>
        <taxon>Bacteria</taxon>
        <taxon>Pseudomonadati</taxon>
        <taxon>Pseudomonadota</taxon>
        <taxon>Gammaproteobacteria</taxon>
        <taxon>Thiotrichales</taxon>
        <taxon>Thiotrichaceae</taxon>
        <taxon>Venteria</taxon>
    </lineage>
</organism>
<gene>
    <name evidence="1" type="ORF">MBHS_03306</name>
</gene>
<evidence type="ECO:0000313" key="2">
    <source>
        <dbReference type="Proteomes" id="UP000236724"/>
    </source>
</evidence>
<evidence type="ECO:0008006" key="3">
    <source>
        <dbReference type="Google" id="ProtNLM"/>
    </source>
</evidence>
<name>A0A1H6FDF4_9GAMM</name>
<accession>A0A1H6FDF4</accession>
<dbReference type="AlphaFoldDB" id="A0A1H6FDF4"/>
<evidence type="ECO:0000313" key="1">
    <source>
        <dbReference type="EMBL" id="SEH07431.1"/>
    </source>
</evidence>
<dbReference type="Proteomes" id="UP000236724">
    <property type="component" value="Unassembled WGS sequence"/>
</dbReference>
<dbReference type="EMBL" id="FMSV02000531">
    <property type="protein sequence ID" value="SEH07431.1"/>
    <property type="molecule type" value="Genomic_DNA"/>
</dbReference>
<reference evidence="1 2" key="1">
    <citation type="submission" date="2016-10" db="EMBL/GenBank/DDBJ databases">
        <authorList>
            <person name="de Groot N.N."/>
        </authorList>
    </citation>
    <scope>NUCLEOTIDE SEQUENCE [LARGE SCALE GENOMIC DNA]</scope>
    <source>
        <strain evidence="1">MBHS1</strain>
    </source>
</reference>
<proteinExistence type="predicted"/>
<protein>
    <recommendedName>
        <fullName evidence="3">Type III restriction enzyme, res subunit</fullName>
    </recommendedName>
</protein>